<keyword evidence="1" id="KW-0732">Signal</keyword>
<comment type="caution">
    <text evidence="2">The sequence shown here is derived from an EMBL/GenBank/DDBJ whole genome shotgun (WGS) entry which is preliminary data.</text>
</comment>
<evidence type="ECO:0000313" key="3">
    <source>
        <dbReference type="Proteomes" id="UP000765160"/>
    </source>
</evidence>
<reference evidence="2 3" key="1">
    <citation type="submission" date="2020-03" db="EMBL/GenBank/DDBJ databases">
        <title>Roseomonas selenitidurans sp. nov. isolated from soil.</title>
        <authorList>
            <person name="Liu H."/>
        </authorList>
    </citation>
    <scope>NUCLEOTIDE SEQUENCE [LARGE SCALE GENOMIC DNA]</scope>
    <source>
        <strain evidence="2 3">JCM 15073</strain>
    </source>
</reference>
<dbReference type="PANTHER" id="PTHR30006:SF2">
    <property type="entry name" value="ABC TRANSPORTER SUBSTRATE-BINDING PROTEIN"/>
    <property type="match status" value="1"/>
</dbReference>
<dbReference type="SUPFAM" id="SSF53850">
    <property type="entry name" value="Periplasmic binding protein-like II"/>
    <property type="match status" value="1"/>
</dbReference>
<dbReference type="Gene3D" id="3.40.190.10">
    <property type="entry name" value="Periplasmic binding protein-like II"/>
    <property type="match status" value="2"/>
</dbReference>
<sequence>MSGFTKRQILTLTTGIALGGGAAFRAAAQDLPAHERQLYEAARREGEITWYSGQYNAETSEAIGRAFNERYPGVRCNVVRSTSQVAFQRLSQDARANVAQCDVFSSTNSGHFVQLKREGRLMQFKPQNTDGILPAIQNADPDNYFHTSFLGLFLMTHNTRMVSEADAPKSWQDALDSKWKDKLAVGHPGFSGAIGVWAVQMRKMYGWDYFTKLERNNPQIGRSSQDPVTTLNAGERSVGLCVPVGTTQLAISRGNPLKLIYPTEGVLAAISPSAILANAPHPNAAKLFMEFQHGQAMSQTVRQTFNEPLRPDVPPPEGGRPLADVTLLAPSLEEQEKGVPEVREAWRDTFGV</sequence>
<dbReference type="PIRSF" id="PIRSF002825">
    <property type="entry name" value="CfbpA"/>
    <property type="match status" value="1"/>
</dbReference>
<dbReference type="InterPro" id="IPR026045">
    <property type="entry name" value="Ferric-bd"/>
</dbReference>
<name>A0ABX1EZ60_9PROT</name>
<organism evidence="2 3">
    <name type="scientific">Falsiroseomonas frigidaquae</name>
    <dbReference type="NCBI Taxonomy" id="487318"/>
    <lineage>
        <taxon>Bacteria</taxon>
        <taxon>Pseudomonadati</taxon>
        <taxon>Pseudomonadota</taxon>
        <taxon>Alphaproteobacteria</taxon>
        <taxon>Acetobacterales</taxon>
        <taxon>Roseomonadaceae</taxon>
        <taxon>Falsiroseomonas</taxon>
    </lineage>
</organism>
<proteinExistence type="predicted"/>
<dbReference type="EMBL" id="JAAVTX010000003">
    <property type="protein sequence ID" value="NKE45350.1"/>
    <property type="molecule type" value="Genomic_DNA"/>
</dbReference>
<protein>
    <submittedName>
        <fullName evidence="2">Extracellular solute-binding protein</fullName>
    </submittedName>
</protein>
<dbReference type="Proteomes" id="UP000765160">
    <property type="component" value="Unassembled WGS sequence"/>
</dbReference>
<dbReference type="RefSeq" id="WP_168049797.1">
    <property type="nucleotide sequence ID" value="NZ_JAATJR010000003.1"/>
</dbReference>
<accession>A0ABX1EZ60</accession>
<evidence type="ECO:0000313" key="2">
    <source>
        <dbReference type="EMBL" id="NKE45350.1"/>
    </source>
</evidence>
<keyword evidence="3" id="KW-1185">Reference proteome</keyword>
<dbReference type="Pfam" id="PF13343">
    <property type="entry name" value="SBP_bac_6"/>
    <property type="match status" value="1"/>
</dbReference>
<evidence type="ECO:0000256" key="1">
    <source>
        <dbReference type="ARBA" id="ARBA00022729"/>
    </source>
</evidence>
<gene>
    <name evidence="2" type="ORF">HB662_11230</name>
</gene>
<dbReference type="PANTHER" id="PTHR30006">
    <property type="entry name" value="THIAMINE-BINDING PERIPLASMIC PROTEIN-RELATED"/>
    <property type="match status" value="1"/>
</dbReference>